<evidence type="ECO:0000256" key="1">
    <source>
        <dbReference type="SAM" id="MobiDB-lite"/>
    </source>
</evidence>
<protein>
    <submittedName>
        <fullName evidence="2">Uncharacterized protein</fullName>
    </submittedName>
</protein>
<gene>
    <name evidence="2" type="ORF">EV699_10149</name>
</gene>
<accession>A0A4V2SDI7</accession>
<evidence type="ECO:0000313" key="3">
    <source>
        <dbReference type="Proteomes" id="UP000295765"/>
    </source>
</evidence>
<proteinExistence type="predicted"/>
<keyword evidence="3" id="KW-1185">Reference proteome</keyword>
<dbReference type="Proteomes" id="UP000295765">
    <property type="component" value="Unassembled WGS sequence"/>
</dbReference>
<name>A0A4V2SDI7_9GAMM</name>
<dbReference type="EMBL" id="SLWY01000001">
    <property type="protein sequence ID" value="TCO83665.1"/>
    <property type="molecule type" value="Genomic_DNA"/>
</dbReference>
<dbReference type="RefSeq" id="WP_165903967.1">
    <property type="nucleotide sequence ID" value="NZ_SLWY01000001.1"/>
</dbReference>
<dbReference type="AlphaFoldDB" id="A0A4V2SDI7"/>
<comment type="caution">
    <text evidence="2">The sequence shown here is derived from an EMBL/GenBank/DDBJ whole genome shotgun (WGS) entry which is preliminary data.</text>
</comment>
<reference evidence="2 3" key="1">
    <citation type="submission" date="2019-03" db="EMBL/GenBank/DDBJ databases">
        <title>Genomic Encyclopedia of Type Strains, Phase IV (KMG-IV): sequencing the most valuable type-strain genomes for metagenomic binning, comparative biology and taxonomic classification.</title>
        <authorList>
            <person name="Goeker M."/>
        </authorList>
    </citation>
    <scope>NUCLEOTIDE SEQUENCE [LARGE SCALE GENOMIC DNA]</scope>
    <source>
        <strain evidence="2 3">DSM 25287</strain>
    </source>
</reference>
<organism evidence="2 3">
    <name type="scientific">Plasticicumulans lactativorans</name>
    <dbReference type="NCBI Taxonomy" id="1133106"/>
    <lineage>
        <taxon>Bacteria</taxon>
        <taxon>Pseudomonadati</taxon>
        <taxon>Pseudomonadota</taxon>
        <taxon>Gammaproteobacteria</taxon>
        <taxon>Candidatus Competibacteraceae</taxon>
        <taxon>Plasticicumulans</taxon>
    </lineage>
</organism>
<sequence length="49" mass="5392">MLPKGPCLLFVDGRLRLLRDCAAPPGQPHPLLHAYGRPPQPAAPRRKGR</sequence>
<evidence type="ECO:0000313" key="2">
    <source>
        <dbReference type="EMBL" id="TCO83665.1"/>
    </source>
</evidence>
<feature type="region of interest" description="Disordered" evidence="1">
    <location>
        <begin position="26"/>
        <end position="49"/>
    </location>
</feature>